<organism evidence="1 2">
    <name type="scientific">Clonorchis sinensis</name>
    <name type="common">Chinese liver fluke</name>
    <dbReference type="NCBI Taxonomy" id="79923"/>
    <lineage>
        <taxon>Eukaryota</taxon>
        <taxon>Metazoa</taxon>
        <taxon>Spiralia</taxon>
        <taxon>Lophotrochozoa</taxon>
        <taxon>Platyhelminthes</taxon>
        <taxon>Trematoda</taxon>
        <taxon>Digenea</taxon>
        <taxon>Opisthorchiida</taxon>
        <taxon>Opisthorchiata</taxon>
        <taxon>Opisthorchiidae</taxon>
        <taxon>Clonorchis</taxon>
    </lineage>
</organism>
<gene>
    <name evidence="1" type="ORF">CSKR_106497</name>
</gene>
<protein>
    <submittedName>
        <fullName evidence="1">Uncharacterized protein</fullName>
    </submittedName>
</protein>
<reference evidence="1 2" key="1">
    <citation type="journal article" date="2018" name="Biotechnol. Adv.">
        <title>Improved genomic resources and new bioinformatic workflow for the carcinogenic parasite Clonorchis sinensis: Biotechnological implications.</title>
        <authorList>
            <person name="Wang D."/>
            <person name="Korhonen P.K."/>
            <person name="Gasser R.B."/>
            <person name="Young N.D."/>
        </authorList>
    </citation>
    <scope>NUCLEOTIDE SEQUENCE [LARGE SCALE GENOMIC DNA]</scope>
    <source>
        <strain evidence="1">Cs-k2</strain>
    </source>
</reference>
<proteinExistence type="predicted"/>
<reference evidence="1 2" key="2">
    <citation type="journal article" date="2021" name="Genomics">
        <title>High-quality reference genome for Clonorchis sinensis.</title>
        <authorList>
            <person name="Young N.D."/>
            <person name="Stroehlein A.J."/>
            <person name="Kinkar L."/>
            <person name="Wang T."/>
            <person name="Sohn W.M."/>
            <person name="Chang B.C.H."/>
            <person name="Kaur P."/>
            <person name="Weisz D."/>
            <person name="Dudchenko O."/>
            <person name="Aiden E.L."/>
            <person name="Korhonen P.K."/>
            <person name="Gasser R.B."/>
        </authorList>
    </citation>
    <scope>NUCLEOTIDE SEQUENCE [LARGE SCALE GENOMIC DNA]</scope>
    <source>
        <strain evidence="1">Cs-k2</strain>
    </source>
</reference>
<dbReference type="EMBL" id="NIRI02000005">
    <property type="protein sequence ID" value="KAG5455203.1"/>
    <property type="molecule type" value="Genomic_DNA"/>
</dbReference>
<accession>A0A3R7D746</accession>
<evidence type="ECO:0000313" key="2">
    <source>
        <dbReference type="Proteomes" id="UP000286415"/>
    </source>
</evidence>
<keyword evidence="2" id="KW-1185">Reference proteome</keyword>
<sequence>MSGMTVNVTPTEEPQEGQTLLSYLRGVELVTHLSHSTSQPCTEDVTLTGDETWLLICSPSLAIDLQTFRHHSRRHLQCAVGSYKFISSSRMLFLYLLSITVLWKRSEKLKGLVSPEFTE</sequence>
<evidence type="ECO:0000313" key="1">
    <source>
        <dbReference type="EMBL" id="KAG5455203.1"/>
    </source>
</evidence>
<dbReference type="AlphaFoldDB" id="A0A3R7D746"/>
<dbReference type="InParanoid" id="A0A3R7D746"/>
<dbReference type="Proteomes" id="UP000286415">
    <property type="component" value="Unassembled WGS sequence"/>
</dbReference>
<comment type="caution">
    <text evidence="1">The sequence shown here is derived from an EMBL/GenBank/DDBJ whole genome shotgun (WGS) entry which is preliminary data.</text>
</comment>
<name>A0A3R7D746_CLOSI</name>